<name>A0ABQ9WRZ6_9EUKA</name>
<evidence type="ECO:0000313" key="2">
    <source>
        <dbReference type="Proteomes" id="UP001281761"/>
    </source>
</evidence>
<comment type="caution">
    <text evidence="1">The sequence shown here is derived from an EMBL/GenBank/DDBJ whole genome shotgun (WGS) entry which is preliminary data.</text>
</comment>
<reference evidence="1 2" key="1">
    <citation type="journal article" date="2022" name="bioRxiv">
        <title>Genomics of Preaxostyla Flagellates Illuminates Evolutionary Transitions and the Path Towards Mitochondrial Loss.</title>
        <authorList>
            <person name="Novak L.V.F."/>
            <person name="Treitli S.C."/>
            <person name="Pyrih J."/>
            <person name="Halakuc P."/>
            <person name="Pipaliya S.V."/>
            <person name="Vacek V."/>
            <person name="Brzon O."/>
            <person name="Soukal P."/>
            <person name="Eme L."/>
            <person name="Dacks J.B."/>
            <person name="Karnkowska A."/>
            <person name="Elias M."/>
            <person name="Hampl V."/>
        </authorList>
    </citation>
    <scope>NUCLEOTIDE SEQUENCE [LARGE SCALE GENOMIC DNA]</scope>
    <source>
        <strain evidence="1">NAU3</strain>
        <tissue evidence="1">Gut</tissue>
    </source>
</reference>
<gene>
    <name evidence="1" type="ORF">BLNAU_22803</name>
</gene>
<organism evidence="1 2">
    <name type="scientific">Blattamonas nauphoetae</name>
    <dbReference type="NCBI Taxonomy" id="2049346"/>
    <lineage>
        <taxon>Eukaryota</taxon>
        <taxon>Metamonada</taxon>
        <taxon>Preaxostyla</taxon>
        <taxon>Oxymonadida</taxon>
        <taxon>Blattamonas</taxon>
    </lineage>
</organism>
<keyword evidence="2" id="KW-1185">Reference proteome</keyword>
<proteinExistence type="predicted"/>
<accession>A0ABQ9WRZ6</accession>
<protein>
    <submittedName>
        <fullName evidence="1">Uncharacterized protein</fullName>
    </submittedName>
</protein>
<dbReference type="EMBL" id="JARBJD010000420">
    <property type="protein sequence ID" value="KAK2942276.1"/>
    <property type="molecule type" value="Genomic_DNA"/>
</dbReference>
<sequence>MFRCNDTLKQVRNLLDLVHTKYLVYSLSILPAPQSKSGSLPPPKEKVQNIADIEPEPKLLVTGFCGVTTLFSFASLNNSANGCPILAETVDHKIDAEVKDIIPLLTNRYMYFHPLSNSVPYPINPRRILSNHTHQINLRSRHISQTPARLICVYQSLLAHSKSSQHKKTCFILSNQSSQYLIIQQPSKTLRKSLFPYHFPQMHEEHRPWLQ</sequence>
<dbReference type="Proteomes" id="UP001281761">
    <property type="component" value="Unassembled WGS sequence"/>
</dbReference>
<evidence type="ECO:0000313" key="1">
    <source>
        <dbReference type="EMBL" id="KAK2942276.1"/>
    </source>
</evidence>